<dbReference type="AlphaFoldDB" id="A0A160TVP9"/>
<name>A0A160TVP9_9ZZZZ</name>
<evidence type="ECO:0000256" key="1">
    <source>
        <dbReference type="ARBA" id="ARBA00006484"/>
    </source>
</evidence>
<dbReference type="InterPro" id="IPR020904">
    <property type="entry name" value="Sc_DH/Rdtase_CS"/>
</dbReference>
<keyword evidence="3 4" id="KW-0560">Oxidoreductase</keyword>
<protein>
    <submittedName>
        <fullName evidence="4">3-oxoacyl-[acyl-carrier protein] reductase</fullName>
        <ecNumber evidence="4">1.1.1.100</ecNumber>
    </submittedName>
</protein>
<evidence type="ECO:0000313" key="4">
    <source>
        <dbReference type="EMBL" id="CUS53183.1"/>
    </source>
</evidence>
<accession>A0A160TVP9</accession>
<dbReference type="Gene3D" id="3.40.50.720">
    <property type="entry name" value="NAD(P)-binding Rossmann-like Domain"/>
    <property type="match status" value="1"/>
</dbReference>
<organism evidence="4">
    <name type="scientific">hydrothermal vent metagenome</name>
    <dbReference type="NCBI Taxonomy" id="652676"/>
    <lineage>
        <taxon>unclassified sequences</taxon>
        <taxon>metagenomes</taxon>
        <taxon>ecological metagenomes</taxon>
    </lineage>
</organism>
<dbReference type="PANTHER" id="PTHR43391:SF14">
    <property type="entry name" value="DEHYDROGENASE_REDUCTASE SDR FAMILY PROTEIN 7-LIKE"/>
    <property type="match status" value="1"/>
</dbReference>
<gene>
    <name evidence="4" type="ORF">MGWOODY_XGa2796</name>
</gene>
<dbReference type="EMBL" id="CZRL01000094">
    <property type="protein sequence ID" value="CUS53183.1"/>
    <property type="molecule type" value="Genomic_DNA"/>
</dbReference>
<proteinExistence type="inferred from homology"/>
<dbReference type="GO" id="GO:0004316">
    <property type="term" value="F:3-oxoacyl-[acyl-carrier-protein] reductase (NADPH) activity"/>
    <property type="evidence" value="ECO:0007669"/>
    <property type="project" value="UniProtKB-EC"/>
</dbReference>
<reference evidence="4" key="1">
    <citation type="submission" date="2015-10" db="EMBL/GenBank/DDBJ databases">
        <authorList>
            <person name="Gilbert D.G."/>
        </authorList>
    </citation>
    <scope>NUCLEOTIDE SEQUENCE</scope>
</reference>
<dbReference type="InterPro" id="IPR002347">
    <property type="entry name" value="SDR_fam"/>
</dbReference>
<dbReference type="PRINTS" id="PR00080">
    <property type="entry name" value="SDRFAMILY"/>
</dbReference>
<keyword evidence="2" id="KW-0521">NADP</keyword>
<evidence type="ECO:0000256" key="3">
    <source>
        <dbReference type="ARBA" id="ARBA00023002"/>
    </source>
</evidence>
<dbReference type="PROSITE" id="PS00061">
    <property type="entry name" value="ADH_SHORT"/>
    <property type="match status" value="1"/>
</dbReference>
<dbReference type="EC" id="1.1.1.100" evidence="4"/>
<comment type="similarity">
    <text evidence="1">Belongs to the short-chain dehydrogenases/reductases (SDR) family.</text>
</comment>
<dbReference type="SUPFAM" id="SSF51735">
    <property type="entry name" value="NAD(P)-binding Rossmann-fold domains"/>
    <property type="match status" value="1"/>
</dbReference>
<dbReference type="PRINTS" id="PR00081">
    <property type="entry name" value="GDHRDH"/>
</dbReference>
<dbReference type="PANTHER" id="PTHR43391">
    <property type="entry name" value="RETINOL DEHYDROGENASE-RELATED"/>
    <property type="match status" value="1"/>
</dbReference>
<dbReference type="Pfam" id="PF00106">
    <property type="entry name" value="adh_short"/>
    <property type="match status" value="1"/>
</dbReference>
<evidence type="ECO:0000256" key="2">
    <source>
        <dbReference type="ARBA" id="ARBA00022857"/>
    </source>
</evidence>
<dbReference type="InterPro" id="IPR036291">
    <property type="entry name" value="NAD(P)-bd_dom_sf"/>
</dbReference>
<sequence length="236" mass="25665">MLNLTGRVIMISGANRGIGLAVARRLLDGGAKLSLGMRDEVAATSQFGDTQDIILNRYQARDVGSAKRWVENTASTFGKIDGLVNNAGISQPAVSLMDDDETQLDEMWAVNVKGPTRLTRLAMPYLAKSGSGRVVNVASLSGKRLKNSNMGYAMTKFAVIALTHATRREGWDQGIRATAICPSFVRTDMTSDVSRVDPNEMIQPQDLAELIHTALTLPNNAVMAEMLVNYTLEDMF</sequence>